<dbReference type="PANTHER" id="PTHR48050">
    <property type="entry name" value="STEROL 3-BETA-GLUCOSYLTRANSFERASE"/>
    <property type="match status" value="1"/>
</dbReference>
<dbReference type="InterPro" id="IPR050426">
    <property type="entry name" value="Glycosyltransferase_28"/>
</dbReference>
<dbReference type="GO" id="GO:0016758">
    <property type="term" value="F:hexosyltransferase activity"/>
    <property type="evidence" value="ECO:0007669"/>
    <property type="project" value="UniProtKB-ARBA"/>
</dbReference>
<accession>A0A4R2JPF3</accession>
<dbReference type="InterPro" id="IPR002213">
    <property type="entry name" value="UDP_glucos_trans"/>
</dbReference>
<proteinExistence type="inferred from homology"/>
<dbReference type="GO" id="GO:0008194">
    <property type="term" value="F:UDP-glycosyltransferase activity"/>
    <property type="evidence" value="ECO:0007669"/>
    <property type="project" value="InterPro"/>
</dbReference>
<dbReference type="EMBL" id="SLWS01000002">
    <property type="protein sequence ID" value="TCO62041.1"/>
    <property type="molecule type" value="Genomic_DNA"/>
</dbReference>
<keyword evidence="2" id="KW-0328">Glycosyltransferase</keyword>
<dbReference type="InterPro" id="IPR048284">
    <property type="entry name" value="EryCIII-like_N"/>
</dbReference>
<protein>
    <submittedName>
        <fullName evidence="6">UDP:flavonoid glycosyltransferase YjiC (YdhE family)</fullName>
    </submittedName>
</protein>
<dbReference type="AlphaFoldDB" id="A0A4R2JPF3"/>
<organism evidence="6 7">
    <name type="scientific">Actinocrispum wychmicini</name>
    <dbReference type="NCBI Taxonomy" id="1213861"/>
    <lineage>
        <taxon>Bacteria</taxon>
        <taxon>Bacillati</taxon>
        <taxon>Actinomycetota</taxon>
        <taxon>Actinomycetes</taxon>
        <taxon>Pseudonocardiales</taxon>
        <taxon>Pseudonocardiaceae</taxon>
        <taxon>Actinocrispum</taxon>
    </lineage>
</organism>
<reference evidence="6 7" key="1">
    <citation type="submission" date="2019-03" db="EMBL/GenBank/DDBJ databases">
        <title>Genomic Encyclopedia of Type Strains, Phase IV (KMG-IV): sequencing the most valuable type-strain genomes for metagenomic binning, comparative biology and taxonomic classification.</title>
        <authorList>
            <person name="Goeker M."/>
        </authorList>
    </citation>
    <scope>NUCLEOTIDE SEQUENCE [LARGE SCALE GENOMIC DNA]</scope>
    <source>
        <strain evidence="6 7">DSM 45934</strain>
    </source>
</reference>
<dbReference type="Pfam" id="PF21036">
    <property type="entry name" value="EryCIII-like_N"/>
    <property type="match status" value="2"/>
</dbReference>
<dbReference type="InterPro" id="IPR010610">
    <property type="entry name" value="EryCIII-like_C"/>
</dbReference>
<dbReference type="Gene3D" id="3.40.50.2000">
    <property type="entry name" value="Glycogen Phosphorylase B"/>
    <property type="match status" value="2"/>
</dbReference>
<evidence type="ECO:0000313" key="7">
    <source>
        <dbReference type="Proteomes" id="UP000295680"/>
    </source>
</evidence>
<sequence>MRVLFTVSDWPAHYFAMMPLGWALQAAGHEVRVACAPNQVHHVSHAGLTPVPIVAGRDPVYMHRLLELQKFHNGQWRSEHLPLHPVTGVPLHSADELGDLDVYLAEAKYDMARKLRQNMADCVQFAERWRPDVVMHDIASLHGIVVSAVIGVPDVLHLWGPLGTAEPKGVNLLPVDRAGILAGYGIDTAIADLIDYVIDPCPDDLEPPTHAVRVRSKFVPYNGPGAMPLWVLDPPERRRVCLVWGNSLRETVGPTSFIVPEVIESLSDLDIELMVLVNPQDAERLGDLPPNAVAPGTVPLHLVLPSCAAVIHHGGCGCMMTAVGAGIPQLSLPVTPDLDENALRLAKTGAGLFTDGRDVDTSTVRAHVLALLDNPAYGQAARRLQRQGALRPSPAEVVAQLEKIAVAGRRERSTA</sequence>
<dbReference type="RefSeq" id="WP_132113520.1">
    <property type="nucleotide sequence ID" value="NZ_SLWS01000002.1"/>
</dbReference>
<dbReference type="CDD" id="cd03784">
    <property type="entry name" value="GT1_Gtf-like"/>
    <property type="match status" value="1"/>
</dbReference>
<evidence type="ECO:0000256" key="1">
    <source>
        <dbReference type="ARBA" id="ARBA00006962"/>
    </source>
</evidence>
<dbReference type="Proteomes" id="UP000295680">
    <property type="component" value="Unassembled WGS sequence"/>
</dbReference>
<feature type="domain" description="Erythromycin biosynthesis protein CIII-like N-terminal" evidence="5">
    <location>
        <begin position="120"/>
        <end position="245"/>
    </location>
</feature>
<keyword evidence="3 6" id="KW-0808">Transferase</keyword>
<evidence type="ECO:0000259" key="5">
    <source>
        <dbReference type="Pfam" id="PF21036"/>
    </source>
</evidence>
<dbReference type="Pfam" id="PF06722">
    <property type="entry name" value="EryCIII-like_C"/>
    <property type="match status" value="1"/>
</dbReference>
<evidence type="ECO:0000256" key="3">
    <source>
        <dbReference type="ARBA" id="ARBA00022679"/>
    </source>
</evidence>
<evidence type="ECO:0000313" key="6">
    <source>
        <dbReference type="EMBL" id="TCO62041.1"/>
    </source>
</evidence>
<dbReference type="OrthoDB" id="5488434at2"/>
<gene>
    <name evidence="6" type="ORF">EV192_102178</name>
</gene>
<name>A0A4R2JPF3_9PSEU</name>
<feature type="domain" description="Erythromycin biosynthesis protein CIII-like N-terminal" evidence="5">
    <location>
        <begin position="22"/>
        <end position="63"/>
    </location>
</feature>
<dbReference type="PANTHER" id="PTHR48050:SF13">
    <property type="entry name" value="STEROL 3-BETA-GLUCOSYLTRANSFERASE UGT80A2"/>
    <property type="match status" value="1"/>
</dbReference>
<evidence type="ECO:0000256" key="2">
    <source>
        <dbReference type="ARBA" id="ARBA00022676"/>
    </source>
</evidence>
<dbReference type="SUPFAM" id="SSF53756">
    <property type="entry name" value="UDP-Glycosyltransferase/glycogen phosphorylase"/>
    <property type="match status" value="1"/>
</dbReference>
<evidence type="ECO:0000259" key="4">
    <source>
        <dbReference type="Pfam" id="PF06722"/>
    </source>
</evidence>
<keyword evidence="7" id="KW-1185">Reference proteome</keyword>
<comment type="caution">
    <text evidence="6">The sequence shown here is derived from an EMBL/GenBank/DDBJ whole genome shotgun (WGS) entry which is preliminary data.</text>
</comment>
<comment type="similarity">
    <text evidence="1">Belongs to the glycosyltransferase 28 family.</text>
</comment>
<dbReference type="GO" id="GO:0017000">
    <property type="term" value="P:antibiotic biosynthetic process"/>
    <property type="evidence" value="ECO:0007669"/>
    <property type="project" value="UniProtKB-ARBA"/>
</dbReference>
<feature type="domain" description="Erythromycin biosynthesis protein CIII-like C-terminal" evidence="4">
    <location>
        <begin position="261"/>
        <end position="403"/>
    </location>
</feature>